<feature type="region of interest" description="Disordered" evidence="8">
    <location>
        <begin position="207"/>
        <end position="238"/>
    </location>
</feature>
<feature type="compositionally biased region" description="Acidic residues" evidence="8">
    <location>
        <begin position="218"/>
        <end position="232"/>
    </location>
</feature>
<keyword evidence="6" id="KW-0539">Nucleus</keyword>
<dbReference type="InterPro" id="IPR036236">
    <property type="entry name" value="Znf_C2H2_sf"/>
</dbReference>
<keyword evidence="2 7" id="KW-0863">Zinc-finger</keyword>
<proteinExistence type="predicted"/>
<evidence type="ECO:0000256" key="2">
    <source>
        <dbReference type="ARBA" id="ARBA00022771"/>
    </source>
</evidence>
<evidence type="ECO:0000256" key="6">
    <source>
        <dbReference type="ARBA" id="ARBA00023242"/>
    </source>
</evidence>
<evidence type="ECO:0000256" key="5">
    <source>
        <dbReference type="ARBA" id="ARBA00023163"/>
    </source>
</evidence>
<sequence>MESHPDPIPASESTPHALQCRICHRTFGRVGHLKRHERTAHSSSRPYACPKCSRTFSRRDALTRHEQSHLDTPTLLQQGSRACTLCANAKTRCSGGLPCKRCHERGFGCVYPSSGAPEVMQTPQNEPARNDLTMPLAPPLPLEDFMTGMTGVDGYLYHDWDAGFFHETNWLEAPTIGSDVNLSPLSSIFLSYSEATGSFEDASLTHASAEEVQPPVEAEGEEERTASEEDVAAETTRSGEYYVDGESARLPRVRRRVERKASTAPAQPTWAGAFTLHLPDDIIPTDIAGSYPISDNNYRWILGFYNRLCRLDSPLGVTFADHDLPSKSAFEALAALCCEKFVPHLPFLHSTTISNSDRHYLLDLALAAIGSQYTGNASLSVSMHEFTRRCLLMSEEDPSTPTGPETDLAAALLLNIIGGTYCGDLRLRRYALQTRSKLTFHFDRLRGQIEQSLVESNFSDSTSKWRAWIVQESCTRLAFSIWLVDTMLVTHCDSSPTFRLESVPFSLPCADALWQCENADTWEKLYKAQQSPTTLMDTLQKLYYNKRFSIKHTEFVRVLTIHGLFHRLWEVERYYSGTLSHWEPSSARQSGAPPFAKVSPWLPAVAAFKTWQNSSCDALDVLHWQANSTIGQMRGLEHPTVLHLHFARVVLLCPTHDIIALARHLTSTNTSHTAISRDEVNKATNLVRRWAVHHQPKARLAAIHAGTTFWHIRRHGTDAFHEAPALGLATLVLWAFSFFTSRKSNSVRTTPALPNPADPSLAVGPDAPDKHLDSTESGDIILLDRPTDDELVQAFVRNGTAMRPFMSGVGEVFAPGAPPRILGKGVDLLRHQGCWGGGEWTTLLESMQFSRRLDARSH</sequence>
<gene>
    <name evidence="11" type="ORF">BDY17DRAFT_302753</name>
</gene>
<dbReference type="GO" id="GO:0000981">
    <property type="term" value="F:DNA-binding transcription factor activity, RNA polymerase II-specific"/>
    <property type="evidence" value="ECO:0007669"/>
    <property type="project" value="InterPro"/>
</dbReference>
<dbReference type="Gene3D" id="3.30.160.60">
    <property type="entry name" value="Classic Zinc Finger"/>
    <property type="match status" value="2"/>
</dbReference>
<dbReference type="PROSITE" id="PS00028">
    <property type="entry name" value="ZINC_FINGER_C2H2_1"/>
    <property type="match status" value="2"/>
</dbReference>
<dbReference type="SUPFAM" id="SSF57701">
    <property type="entry name" value="Zn2/Cys6 DNA-binding domain"/>
    <property type="match status" value="1"/>
</dbReference>
<feature type="domain" description="C2H2-type" evidence="10">
    <location>
        <begin position="47"/>
        <end position="74"/>
    </location>
</feature>
<keyword evidence="5" id="KW-0804">Transcription</keyword>
<dbReference type="Pfam" id="PF00172">
    <property type="entry name" value="Zn_clus"/>
    <property type="match status" value="1"/>
</dbReference>
<dbReference type="Proteomes" id="UP000799767">
    <property type="component" value="Unassembled WGS sequence"/>
</dbReference>
<dbReference type="Pfam" id="PF00096">
    <property type="entry name" value="zf-C2H2"/>
    <property type="match status" value="2"/>
</dbReference>
<evidence type="ECO:0000259" key="9">
    <source>
        <dbReference type="PROSITE" id="PS50048"/>
    </source>
</evidence>
<dbReference type="PROSITE" id="PS50157">
    <property type="entry name" value="ZINC_FINGER_C2H2_2"/>
    <property type="match status" value="2"/>
</dbReference>
<keyword evidence="4" id="KW-0805">Transcription regulation</keyword>
<evidence type="ECO:0000259" key="10">
    <source>
        <dbReference type="PROSITE" id="PS50157"/>
    </source>
</evidence>
<feature type="region of interest" description="Disordered" evidence="8">
    <location>
        <begin position="746"/>
        <end position="769"/>
    </location>
</feature>
<dbReference type="PANTHER" id="PTHR47660">
    <property type="entry name" value="TRANSCRIPTION FACTOR WITH C2H2 AND ZN(2)-CYS(6) DNA BINDING DOMAIN (EUROFUNG)-RELATED-RELATED"/>
    <property type="match status" value="1"/>
</dbReference>
<protein>
    <recommendedName>
        <fullName evidence="13">Fungal-specific transcription factor domain-containing protein</fullName>
    </recommendedName>
</protein>
<dbReference type="GO" id="GO:0008270">
    <property type="term" value="F:zinc ion binding"/>
    <property type="evidence" value="ECO:0007669"/>
    <property type="project" value="UniProtKB-KW"/>
</dbReference>
<dbReference type="RefSeq" id="XP_033586400.1">
    <property type="nucleotide sequence ID" value="XM_033734454.1"/>
</dbReference>
<name>A0A6A6PIG9_9PEZI</name>
<dbReference type="InterPro" id="IPR007219">
    <property type="entry name" value="XnlR_reg_dom"/>
</dbReference>
<dbReference type="SMART" id="SM00066">
    <property type="entry name" value="GAL4"/>
    <property type="match status" value="1"/>
</dbReference>
<dbReference type="InterPro" id="IPR013087">
    <property type="entry name" value="Znf_C2H2_type"/>
</dbReference>
<dbReference type="CDD" id="cd00067">
    <property type="entry name" value="GAL4"/>
    <property type="match status" value="1"/>
</dbReference>
<dbReference type="FunFam" id="3.30.160.60:FF:000446">
    <property type="entry name" value="Zinc finger protein"/>
    <property type="match status" value="1"/>
</dbReference>
<dbReference type="InterPro" id="IPR036864">
    <property type="entry name" value="Zn2-C6_fun-type_DNA-bd_sf"/>
</dbReference>
<evidence type="ECO:0000256" key="8">
    <source>
        <dbReference type="SAM" id="MobiDB-lite"/>
    </source>
</evidence>
<dbReference type="InterPro" id="IPR001138">
    <property type="entry name" value="Zn2Cys6_DnaBD"/>
</dbReference>
<evidence type="ECO:0000256" key="1">
    <source>
        <dbReference type="ARBA" id="ARBA00022723"/>
    </source>
</evidence>
<keyword evidence="12" id="KW-1185">Reference proteome</keyword>
<evidence type="ECO:0000313" key="11">
    <source>
        <dbReference type="EMBL" id="KAF2479830.1"/>
    </source>
</evidence>
<dbReference type="SUPFAM" id="SSF57667">
    <property type="entry name" value="beta-beta-alpha zinc fingers"/>
    <property type="match status" value="1"/>
</dbReference>
<dbReference type="GeneID" id="54475456"/>
<reference evidence="11" key="1">
    <citation type="journal article" date="2020" name="Stud. Mycol.">
        <title>101 Dothideomycetes genomes: a test case for predicting lifestyles and emergence of pathogens.</title>
        <authorList>
            <person name="Haridas S."/>
            <person name="Albert R."/>
            <person name="Binder M."/>
            <person name="Bloem J."/>
            <person name="Labutti K."/>
            <person name="Salamov A."/>
            <person name="Andreopoulos B."/>
            <person name="Baker S."/>
            <person name="Barry K."/>
            <person name="Bills G."/>
            <person name="Bluhm B."/>
            <person name="Cannon C."/>
            <person name="Castanera R."/>
            <person name="Culley D."/>
            <person name="Daum C."/>
            <person name="Ezra D."/>
            <person name="Gonzalez J."/>
            <person name="Henrissat B."/>
            <person name="Kuo A."/>
            <person name="Liang C."/>
            <person name="Lipzen A."/>
            <person name="Lutzoni F."/>
            <person name="Magnuson J."/>
            <person name="Mondo S."/>
            <person name="Nolan M."/>
            <person name="Ohm R."/>
            <person name="Pangilinan J."/>
            <person name="Park H.-J."/>
            <person name="Ramirez L."/>
            <person name="Alfaro M."/>
            <person name="Sun H."/>
            <person name="Tritt A."/>
            <person name="Yoshinaga Y."/>
            <person name="Zwiers L.-H."/>
            <person name="Turgeon B."/>
            <person name="Goodwin S."/>
            <person name="Spatafora J."/>
            <person name="Crous P."/>
            <person name="Grigoriev I."/>
        </authorList>
    </citation>
    <scope>NUCLEOTIDE SEQUENCE</scope>
    <source>
        <strain evidence="11">CBS 113389</strain>
    </source>
</reference>
<dbReference type="Pfam" id="PF04082">
    <property type="entry name" value="Fungal_trans"/>
    <property type="match status" value="1"/>
</dbReference>
<dbReference type="SMART" id="SM00355">
    <property type="entry name" value="ZnF_C2H2"/>
    <property type="match status" value="2"/>
</dbReference>
<dbReference type="PANTHER" id="PTHR47660:SF7">
    <property type="entry name" value="TRANSCRIPTION FACTOR WITH C2H2 AND ZN(2)-CYS(6) DNA BINDING DOMAIN (EUROFUNG)"/>
    <property type="match status" value="1"/>
</dbReference>
<dbReference type="AlphaFoldDB" id="A0A6A6PIG9"/>
<keyword evidence="1" id="KW-0479">Metal-binding</keyword>
<accession>A0A6A6PIG9</accession>
<feature type="domain" description="C2H2-type" evidence="10">
    <location>
        <begin position="18"/>
        <end position="46"/>
    </location>
</feature>
<evidence type="ECO:0000256" key="7">
    <source>
        <dbReference type="PROSITE-ProRule" id="PRU00042"/>
    </source>
</evidence>
<evidence type="ECO:0000313" key="12">
    <source>
        <dbReference type="Proteomes" id="UP000799767"/>
    </source>
</evidence>
<dbReference type="Gene3D" id="4.10.240.10">
    <property type="entry name" value="Zn(2)-C6 fungal-type DNA-binding domain"/>
    <property type="match status" value="1"/>
</dbReference>
<evidence type="ECO:0000256" key="3">
    <source>
        <dbReference type="ARBA" id="ARBA00022833"/>
    </source>
</evidence>
<dbReference type="GO" id="GO:0003677">
    <property type="term" value="F:DNA binding"/>
    <property type="evidence" value="ECO:0007669"/>
    <property type="project" value="InterPro"/>
</dbReference>
<feature type="domain" description="Zn(2)-C6 fungal-type" evidence="9">
    <location>
        <begin position="82"/>
        <end position="111"/>
    </location>
</feature>
<evidence type="ECO:0000256" key="4">
    <source>
        <dbReference type="ARBA" id="ARBA00023015"/>
    </source>
</evidence>
<evidence type="ECO:0008006" key="13">
    <source>
        <dbReference type="Google" id="ProtNLM"/>
    </source>
</evidence>
<dbReference type="GO" id="GO:0006351">
    <property type="term" value="P:DNA-templated transcription"/>
    <property type="evidence" value="ECO:0007669"/>
    <property type="project" value="InterPro"/>
</dbReference>
<dbReference type="PROSITE" id="PS50048">
    <property type="entry name" value="ZN2_CY6_FUNGAL_2"/>
    <property type="match status" value="1"/>
</dbReference>
<organism evidence="11 12">
    <name type="scientific">Neohortaea acidophila</name>
    <dbReference type="NCBI Taxonomy" id="245834"/>
    <lineage>
        <taxon>Eukaryota</taxon>
        <taxon>Fungi</taxon>
        <taxon>Dikarya</taxon>
        <taxon>Ascomycota</taxon>
        <taxon>Pezizomycotina</taxon>
        <taxon>Dothideomycetes</taxon>
        <taxon>Dothideomycetidae</taxon>
        <taxon>Mycosphaerellales</taxon>
        <taxon>Teratosphaeriaceae</taxon>
        <taxon>Neohortaea</taxon>
    </lineage>
</organism>
<dbReference type="EMBL" id="MU001640">
    <property type="protein sequence ID" value="KAF2479830.1"/>
    <property type="molecule type" value="Genomic_DNA"/>
</dbReference>
<keyword evidence="3" id="KW-0862">Zinc</keyword>
<dbReference type="OrthoDB" id="654211at2759"/>